<dbReference type="GO" id="GO:0055075">
    <property type="term" value="P:potassium ion homeostasis"/>
    <property type="evidence" value="ECO:0007669"/>
    <property type="project" value="TreeGrafter"/>
</dbReference>
<evidence type="ECO:0000313" key="10">
    <source>
        <dbReference type="Proteomes" id="UP000789390"/>
    </source>
</evidence>
<dbReference type="Gene3D" id="1.20.1740.10">
    <property type="entry name" value="Amino acid/polyamine transporter I"/>
    <property type="match status" value="1"/>
</dbReference>
<reference evidence="9" key="1">
    <citation type="submission" date="2021-11" db="EMBL/GenBank/DDBJ databases">
        <authorList>
            <person name="Schell T."/>
        </authorList>
    </citation>
    <scope>NUCLEOTIDE SEQUENCE</scope>
    <source>
        <strain evidence="9">M5</strain>
    </source>
</reference>
<dbReference type="InterPro" id="IPR018491">
    <property type="entry name" value="SLC12_C"/>
</dbReference>
<name>A0A8J2WPJ4_9CRUS</name>
<feature type="region of interest" description="Disordered" evidence="5">
    <location>
        <begin position="1"/>
        <end position="66"/>
    </location>
</feature>
<keyword evidence="4 6" id="KW-0472">Membrane</keyword>
<dbReference type="AlphaFoldDB" id="A0A8J2WPJ4"/>
<feature type="transmembrane region" description="Helical" evidence="6">
    <location>
        <begin position="268"/>
        <end position="288"/>
    </location>
</feature>
<proteinExistence type="predicted"/>
<dbReference type="InterPro" id="IPR004841">
    <property type="entry name" value="AA-permease/SLC12A_dom"/>
</dbReference>
<dbReference type="GO" id="GO:0016020">
    <property type="term" value="C:membrane"/>
    <property type="evidence" value="ECO:0007669"/>
    <property type="project" value="UniProtKB-SubCell"/>
</dbReference>
<feature type="domain" description="Amino acid permease/ SLC12A" evidence="7">
    <location>
        <begin position="148"/>
        <end position="634"/>
    </location>
</feature>
<evidence type="ECO:0008006" key="11">
    <source>
        <dbReference type="Google" id="ProtNLM"/>
    </source>
</evidence>
<keyword evidence="2 6" id="KW-0812">Transmembrane</keyword>
<dbReference type="PANTHER" id="PTHR11827">
    <property type="entry name" value="SOLUTE CARRIER FAMILY 12, CATION COTRANSPORTERS"/>
    <property type="match status" value="1"/>
</dbReference>
<comment type="subcellular location">
    <subcellularLocation>
        <location evidence="1">Membrane</location>
        <topology evidence="1">Multi-pass membrane protein</topology>
    </subcellularLocation>
</comment>
<feature type="transmembrane region" description="Helical" evidence="6">
    <location>
        <begin position="502"/>
        <end position="521"/>
    </location>
</feature>
<accession>A0A8J2WPJ4</accession>
<dbReference type="InterPro" id="IPR004842">
    <property type="entry name" value="SLC12A_fam"/>
</dbReference>
<dbReference type="GO" id="GO:0006884">
    <property type="term" value="P:cell volume homeostasis"/>
    <property type="evidence" value="ECO:0007669"/>
    <property type="project" value="TreeGrafter"/>
</dbReference>
<dbReference type="FunFam" id="1.20.1740.10:FF:000022">
    <property type="entry name" value="Bumetanide-sensitive na-k-cl cotransport protein"/>
    <property type="match status" value="1"/>
</dbReference>
<comment type="caution">
    <text evidence="9">The sequence shown here is derived from an EMBL/GenBank/DDBJ whole genome shotgun (WGS) entry which is preliminary data.</text>
</comment>
<evidence type="ECO:0000259" key="8">
    <source>
        <dbReference type="Pfam" id="PF03522"/>
    </source>
</evidence>
<evidence type="ECO:0000259" key="7">
    <source>
        <dbReference type="Pfam" id="PF00324"/>
    </source>
</evidence>
<evidence type="ECO:0000256" key="1">
    <source>
        <dbReference type="ARBA" id="ARBA00004141"/>
    </source>
</evidence>
<evidence type="ECO:0000313" key="9">
    <source>
        <dbReference type="EMBL" id="CAH0110941.1"/>
    </source>
</evidence>
<dbReference type="PANTHER" id="PTHR11827:SF103">
    <property type="entry name" value="SODIUM CHLORIDE COTRANSPORTER 69, ISOFORM E"/>
    <property type="match status" value="1"/>
</dbReference>
<feature type="region of interest" description="Disordered" evidence="5">
    <location>
        <begin position="809"/>
        <end position="830"/>
    </location>
</feature>
<feature type="transmembrane region" description="Helical" evidence="6">
    <location>
        <begin position="452"/>
        <end position="472"/>
    </location>
</feature>
<keyword evidence="10" id="KW-1185">Reference proteome</keyword>
<sequence length="1106" mass="121131">MADVLSKRNRFKVNRVNSAGGNSEEDGDDSEKGNSSEAIELGERPGSSASNDGERASSPTALLSQTNTYMTMNDGGQRTYAATKSLRHQLTREALPRLDNYRNILSIQAGHRPTLDELHNATIHEKPQGEKKTEAVSDNLVKFGWIKGVLVRCLLNIWGVMLFLRLSWVVGQAGIGEGVIIITLACIVTTITGLSMSAISTNGNIKGGGTYYMISRSLGPDFGASIGVIFAVANAVAVAMYTIGFCESLNDLLKTFDLKIIDNGVNDVRIIGTITIILLTGIVVIGLEWETKAQIVLLAILIVAQVAFVIGSIMGPMDDSEKAKGFVGYSGELFAENFGPDYQYSEGKEHSFFTVFSVFFPAATGILAGANISGDLKDPQNAIPKGTMLAIVITSLTYIGFAIICGATMMRQATGNIEDLYNGTLTNCTEGCDWGLQNSFQVIELVSAFGPLIYAGCFAATLSSALASLVSAPKVFQALCKDKLYPYLGPFGRGYGKNNEPVNGYILTFIIALGCIIIAELNAIAPLISNFFLAAYGLVNFSTFHAELVKPYYNGWLSLIGAILCLAVMFLMNWPTALVTFGCLFALYLIIIYRKPDVNWGSSTQAQTYKAALNSIQELVHIEEHVKNYRPQILVLSGLPSARPPLIDFGYSICKHLSMMVCGHIVKDPLNQRLRSSYTQRMYHWLRDHKIKAFYSLADNTGFKEGAQALMQLSGLGKMKPNLVLMGYKRDWNVCPEDELNAYFGVIHAAFDTYLSLAILRAPEGLDFSGLIAESYISPIPVAVPVPADQIAVPSISADVAGVTASLKPSDSSASGWSEKKAVNQSQESLHSHEPSRFFCLSPSSIWRGSSSEQTPPGTPAMKRANDSQVGSLAGSIAVNVNHTGLGLKKNKKKGSRENLFTDPSGNPLPKELLNSVTLFQRKQKKGIIDVWWLYDDGGLTLLLPYILTTRPNWSSCKLRVFCLANRKEELDSEQRRMAAMLSKFRIDFSDVIVITDITKKSSESTRNYFNGLIKNFVKNEDGQDARITESEMIALRDKTNRHMRLREQLLLHSKTSNLIVMTLPMPRKGTVSAPLYMAWLELLTANMPPFLLVRGNQTSVLTFYS</sequence>
<dbReference type="Pfam" id="PF03522">
    <property type="entry name" value="SLC12"/>
    <property type="match status" value="1"/>
</dbReference>
<organism evidence="9 10">
    <name type="scientific">Daphnia galeata</name>
    <dbReference type="NCBI Taxonomy" id="27404"/>
    <lineage>
        <taxon>Eukaryota</taxon>
        <taxon>Metazoa</taxon>
        <taxon>Ecdysozoa</taxon>
        <taxon>Arthropoda</taxon>
        <taxon>Crustacea</taxon>
        <taxon>Branchiopoda</taxon>
        <taxon>Diplostraca</taxon>
        <taxon>Cladocera</taxon>
        <taxon>Anomopoda</taxon>
        <taxon>Daphniidae</taxon>
        <taxon>Daphnia</taxon>
    </lineage>
</organism>
<evidence type="ECO:0000256" key="5">
    <source>
        <dbReference type="SAM" id="MobiDB-lite"/>
    </source>
</evidence>
<evidence type="ECO:0000256" key="6">
    <source>
        <dbReference type="SAM" id="Phobius"/>
    </source>
</evidence>
<keyword evidence="3 6" id="KW-1133">Transmembrane helix</keyword>
<dbReference type="Pfam" id="PF00324">
    <property type="entry name" value="AA_permease"/>
    <property type="match status" value="1"/>
</dbReference>
<feature type="transmembrane region" description="Helical" evidence="6">
    <location>
        <begin position="352"/>
        <end position="374"/>
    </location>
</feature>
<dbReference type="EMBL" id="CAKKLH010000308">
    <property type="protein sequence ID" value="CAH0110941.1"/>
    <property type="molecule type" value="Genomic_DNA"/>
</dbReference>
<feature type="domain" description="SLC12A transporter C-terminal" evidence="8">
    <location>
        <begin position="643"/>
        <end position="1106"/>
    </location>
</feature>
<feature type="compositionally biased region" description="Polar residues" evidence="5">
    <location>
        <begin position="47"/>
        <end position="66"/>
    </location>
</feature>
<feature type="transmembrane region" description="Helical" evidence="6">
    <location>
        <begin position="553"/>
        <end position="571"/>
    </location>
</feature>
<feature type="transmembrane region" description="Helical" evidence="6">
    <location>
        <begin position="180"/>
        <end position="201"/>
    </location>
</feature>
<dbReference type="NCBIfam" id="TIGR00930">
    <property type="entry name" value="2a30"/>
    <property type="match status" value="1"/>
</dbReference>
<dbReference type="GO" id="GO:0008511">
    <property type="term" value="F:sodium:potassium:chloride symporter activity"/>
    <property type="evidence" value="ECO:0007669"/>
    <property type="project" value="TreeGrafter"/>
</dbReference>
<feature type="transmembrane region" description="Helical" evidence="6">
    <location>
        <begin position="222"/>
        <end position="243"/>
    </location>
</feature>
<dbReference type="Proteomes" id="UP000789390">
    <property type="component" value="Unassembled WGS sequence"/>
</dbReference>
<dbReference type="OrthoDB" id="2020542at2759"/>
<evidence type="ECO:0000256" key="2">
    <source>
        <dbReference type="ARBA" id="ARBA00022692"/>
    </source>
</evidence>
<protein>
    <recommendedName>
        <fullName evidence="11">Bumetanide-sensitive na-k-cl cotransport protein</fullName>
    </recommendedName>
</protein>
<dbReference type="GO" id="GO:1990573">
    <property type="term" value="P:potassium ion import across plasma membrane"/>
    <property type="evidence" value="ECO:0007669"/>
    <property type="project" value="TreeGrafter"/>
</dbReference>
<dbReference type="GO" id="GO:0055064">
    <property type="term" value="P:chloride ion homeostasis"/>
    <property type="evidence" value="ECO:0007669"/>
    <property type="project" value="TreeGrafter"/>
</dbReference>
<feature type="transmembrane region" description="Helical" evidence="6">
    <location>
        <begin position="386"/>
        <end position="410"/>
    </location>
</feature>
<gene>
    <name evidence="9" type="ORF">DGAL_LOCUS14549</name>
</gene>
<feature type="transmembrane region" description="Helical" evidence="6">
    <location>
        <begin position="527"/>
        <end position="546"/>
    </location>
</feature>
<feature type="transmembrane region" description="Helical" evidence="6">
    <location>
        <begin position="149"/>
        <end position="168"/>
    </location>
</feature>
<evidence type="ECO:0000256" key="3">
    <source>
        <dbReference type="ARBA" id="ARBA00022989"/>
    </source>
</evidence>
<feature type="transmembrane region" description="Helical" evidence="6">
    <location>
        <begin position="295"/>
        <end position="314"/>
    </location>
</feature>
<evidence type="ECO:0000256" key="4">
    <source>
        <dbReference type="ARBA" id="ARBA00023136"/>
    </source>
</evidence>
<dbReference type="GO" id="GO:0055078">
    <property type="term" value="P:sodium ion homeostasis"/>
    <property type="evidence" value="ECO:0007669"/>
    <property type="project" value="TreeGrafter"/>
</dbReference>